<feature type="transmembrane region" description="Helical" evidence="1">
    <location>
        <begin position="168"/>
        <end position="189"/>
    </location>
</feature>
<keyword evidence="1" id="KW-0472">Membrane</keyword>
<evidence type="ECO:0000256" key="1">
    <source>
        <dbReference type="SAM" id="Phobius"/>
    </source>
</evidence>
<dbReference type="Proteomes" id="UP000190187">
    <property type="component" value="Unassembled WGS sequence"/>
</dbReference>
<evidence type="ECO:0000313" key="3">
    <source>
        <dbReference type="Proteomes" id="UP000190187"/>
    </source>
</evidence>
<feature type="transmembrane region" description="Helical" evidence="1">
    <location>
        <begin position="81"/>
        <end position="103"/>
    </location>
</feature>
<evidence type="ECO:0000313" key="2">
    <source>
        <dbReference type="EMBL" id="OPD49311.1"/>
    </source>
</evidence>
<proteinExistence type="predicted"/>
<gene>
    <name evidence="2" type="ORF">BVF97_20010</name>
</gene>
<name>A0ABD6R5U2_BACTU</name>
<feature type="transmembrane region" description="Helical" evidence="1">
    <location>
        <begin position="124"/>
        <end position="148"/>
    </location>
</feature>
<dbReference type="EMBL" id="MSTN01000008">
    <property type="protein sequence ID" value="OPD49311.1"/>
    <property type="molecule type" value="Genomic_DNA"/>
</dbReference>
<protein>
    <submittedName>
        <fullName evidence="2">Uncharacterized protein</fullName>
    </submittedName>
</protein>
<dbReference type="AlphaFoldDB" id="A0ABD6R5U2"/>
<comment type="caution">
    <text evidence="2">The sequence shown here is derived from an EMBL/GenBank/DDBJ whole genome shotgun (WGS) entry which is preliminary data.</text>
</comment>
<reference evidence="2 3" key="1">
    <citation type="submission" date="2017-01" db="EMBL/GenBank/DDBJ databases">
        <title>Draft Genome Sequence of Bacillus thuringiensis DNG9.</title>
        <authorList>
            <person name="Rosana A.R."/>
            <person name="Daas M.S."/>
            <person name="Acedo J.Z."/>
            <person name="Case R.J."/>
            <person name="Vederas J.C."/>
            <person name="Nateche F."/>
            <person name="Kebbouche-Gana S."/>
        </authorList>
    </citation>
    <scope>NUCLEOTIDE SEQUENCE [LARGE SCALE GENOMIC DNA]</scope>
    <source>
        <strain evidence="2 3">DNG9</strain>
    </source>
</reference>
<sequence length="205" mass="23787">MLKWPWKKKSYKGIKIKPANTKPHDSYLIFQSYSEGFNNRRIFLELILPIIFSLLAILVLIQSNIIVTAILLKIKEINSQIAPMVAIQTGFNMTCLSLITSFNKDKNTFSKVQENEKGSVLKQLISSFAYCVFIQTGILIFGVFYNVILDGLFGLNYLKELNIFLKKFITFIFFTLWLSFIIHSFMVFLRNVILVYKFILVSIKK</sequence>
<keyword evidence="1" id="KW-0812">Transmembrane</keyword>
<dbReference type="RefSeq" id="WP_078994242.1">
    <property type="nucleotide sequence ID" value="NZ_MSTN01000008.1"/>
</dbReference>
<organism evidence="2 3">
    <name type="scientific">Bacillus thuringiensis</name>
    <dbReference type="NCBI Taxonomy" id="1428"/>
    <lineage>
        <taxon>Bacteria</taxon>
        <taxon>Bacillati</taxon>
        <taxon>Bacillota</taxon>
        <taxon>Bacilli</taxon>
        <taxon>Bacillales</taxon>
        <taxon>Bacillaceae</taxon>
        <taxon>Bacillus</taxon>
        <taxon>Bacillus cereus group</taxon>
    </lineage>
</organism>
<feature type="transmembrane region" description="Helical" evidence="1">
    <location>
        <begin position="42"/>
        <end position="61"/>
    </location>
</feature>
<keyword evidence="1" id="KW-1133">Transmembrane helix</keyword>
<accession>A0ABD6R5U2</accession>